<protein>
    <submittedName>
        <fullName evidence="2">Uncharacterized protein</fullName>
    </submittedName>
</protein>
<evidence type="ECO:0000313" key="2">
    <source>
        <dbReference type="EMBL" id="CAK0902488.1"/>
    </source>
</evidence>
<reference evidence="2" key="1">
    <citation type="submission" date="2023-10" db="EMBL/GenBank/DDBJ databases">
        <authorList>
            <person name="Chen Y."/>
            <person name="Shah S."/>
            <person name="Dougan E. K."/>
            <person name="Thang M."/>
            <person name="Chan C."/>
        </authorList>
    </citation>
    <scope>NUCLEOTIDE SEQUENCE [LARGE SCALE GENOMIC DNA]</scope>
</reference>
<feature type="compositionally biased region" description="Low complexity" evidence="1">
    <location>
        <begin position="1"/>
        <end position="37"/>
    </location>
</feature>
<gene>
    <name evidence="2" type="ORF">PCOR1329_LOCUS79088</name>
</gene>
<feature type="region of interest" description="Disordered" evidence="1">
    <location>
        <begin position="1"/>
        <end position="52"/>
    </location>
</feature>
<name>A0ABN9XRJ5_9DINO</name>
<organism evidence="2 3">
    <name type="scientific">Prorocentrum cordatum</name>
    <dbReference type="NCBI Taxonomy" id="2364126"/>
    <lineage>
        <taxon>Eukaryota</taxon>
        <taxon>Sar</taxon>
        <taxon>Alveolata</taxon>
        <taxon>Dinophyceae</taxon>
        <taxon>Prorocentrales</taxon>
        <taxon>Prorocentraceae</taxon>
        <taxon>Prorocentrum</taxon>
    </lineage>
</organism>
<dbReference type="EMBL" id="CAUYUJ010021077">
    <property type="protein sequence ID" value="CAK0902488.1"/>
    <property type="molecule type" value="Genomic_DNA"/>
</dbReference>
<evidence type="ECO:0000313" key="3">
    <source>
        <dbReference type="Proteomes" id="UP001189429"/>
    </source>
</evidence>
<accession>A0ABN9XRJ5</accession>
<sequence length="154" mass="15169">MARTSPPSRAPTSAPASAATAALTVAPAPERTMAPTSFPTPAPTAAPTSAPTVAPSAVPTIPFSSGVSGISGVMAPVVSSADGHPRLVNVQGQHLDLMRHCAHVLLAVVADAQQIGGTCAGAYFVCASVAGKSAEPDAHKFGHADGIGFFFAAG</sequence>
<proteinExistence type="predicted"/>
<comment type="caution">
    <text evidence="2">The sequence shown here is derived from an EMBL/GenBank/DDBJ whole genome shotgun (WGS) entry which is preliminary data.</text>
</comment>
<dbReference type="Proteomes" id="UP001189429">
    <property type="component" value="Unassembled WGS sequence"/>
</dbReference>
<keyword evidence="3" id="KW-1185">Reference proteome</keyword>
<evidence type="ECO:0000256" key="1">
    <source>
        <dbReference type="SAM" id="MobiDB-lite"/>
    </source>
</evidence>